<dbReference type="CDD" id="cd03443">
    <property type="entry name" value="PaaI_thioesterase"/>
    <property type="match status" value="1"/>
</dbReference>
<dbReference type="Gene3D" id="3.10.129.10">
    <property type="entry name" value="Hotdog Thioesterase"/>
    <property type="match status" value="1"/>
</dbReference>
<dbReference type="SUPFAM" id="SSF54637">
    <property type="entry name" value="Thioesterase/thiol ester dehydrase-isomerase"/>
    <property type="match status" value="1"/>
</dbReference>
<reference evidence="1 2" key="1">
    <citation type="submission" date="2024-03" db="EMBL/GenBank/DDBJ databases">
        <title>Natural products discovery in diverse microorganisms through a two-stage MS feature dereplication strategy.</title>
        <authorList>
            <person name="Zhang R."/>
        </authorList>
    </citation>
    <scope>NUCLEOTIDE SEQUENCE [LARGE SCALE GENOMIC DNA]</scope>
    <source>
        <strain evidence="1 2">18930</strain>
    </source>
</reference>
<dbReference type="InterPro" id="IPR027961">
    <property type="entry name" value="DUF4442"/>
</dbReference>
<proteinExistence type="predicted"/>
<dbReference type="EMBL" id="CP147846">
    <property type="protein sequence ID" value="WXG71502.1"/>
    <property type="molecule type" value="Genomic_DNA"/>
</dbReference>
<protein>
    <submittedName>
        <fullName evidence="1">Hotdog fold domain-containing protein</fullName>
    </submittedName>
</protein>
<dbReference type="Proteomes" id="UP001432000">
    <property type="component" value="Chromosome"/>
</dbReference>
<dbReference type="RefSeq" id="WP_338893203.1">
    <property type="nucleotide sequence ID" value="NZ_CP147846.1"/>
</dbReference>
<evidence type="ECO:0000313" key="1">
    <source>
        <dbReference type="EMBL" id="WXG71502.1"/>
    </source>
</evidence>
<accession>A0ABZ2PRK4</accession>
<gene>
    <name evidence="1" type="ORF">WDS16_14030</name>
</gene>
<keyword evidence="2" id="KW-1185">Reference proteome</keyword>
<dbReference type="Pfam" id="PF14539">
    <property type="entry name" value="DUF4442"/>
    <property type="match status" value="1"/>
</dbReference>
<sequence length="163" mass="17842">MSTTVKSYGPTYGIWRRLPDNAVGSAVFSFGMCLRVPYFGSVLPYVRSLEPGRCEVTAPKWWGIRNHLGTFHAIAACNLAEVAMGMLAEATVPTTHRWIPKEMTVRYLAKATTSLTAVAQLTDLPDFDAITDGADLVVPVSITDRDGAEVVHADITVWISRSR</sequence>
<evidence type="ECO:0000313" key="2">
    <source>
        <dbReference type="Proteomes" id="UP001432000"/>
    </source>
</evidence>
<dbReference type="InterPro" id="IPR029069">
    <property type="entry name" value="HotDog_dom_sf"/>
</dbReference>
<name>A0ABZ2PRK4_9NOCA</name>
<organism evidence="1 2">
    <name type="scientific">Rhodococcus sovatensis</name>
    <dbReference type="NCBI Taxonomy" id="1805840"/>
    <lineage>
        <taxon>Bacteria</taxon>
        <taxon>Bacillati</taxon>
        <taxon>Actinomycetota</taxon>
        <taxon>Actinomycetes</taxon>
        <taxon>Mycobacteriales</taxon>
        <taxon>Nocardiaceae</taxon>
        <taxon>Rhodococcus</taxon>
    </lineage>
</organism>